<dbReference type="AlphaFoldDB" id="A0A3S4F5M5"/>
<feature type="transmembrane region" description="Helical" evidence="2">
    <location>
        <begin position="15"/>
        <end position="36"/>
    </location>
</feature>
<keyword evidence="2" id="KW-0472">Membrane</keyword>
<sequence>MRGFGTGARGRLGDVMLRIAPIACSFFAFLLMAIALSSGMKPNYLEGVAVIRFNTSSLGKSLLETSDLSQAAKDDCITAGSAVPSSSGTVTNGIGQVAALLGGGSPQRQISDSILNKAADLVAGTARDACRANQALHLTRDATPSQAAATISIATAIGISEYYSVHLGALCEGDYYRAPNDAAGDPDVQSCTPKFHPRDTDLAATLDGQLQAGPFQLALRDLDLAPDARAALALIPRALAAMSFILLFATLAVAAGFALSAAAVVAESVMRARAPPLMMMMLLLGALGATGFGWLLSFVGVVGTTAVAEKVKRTVNGGASASGMAAATSSALYFLLWMSLVLTTAALALLFCVYRRARDDDGRSRMQVAREPYAEKNVSAASTVQEDANGFYEEPINGGPAEPVSGRP</sequence>
<gene>
    <name evidence="3" type="ORF">TT172_LOCUS7648</name>
</gene>
<evidence type="ECO:0000256" key="1">
    <source>
        <dbReference type="SAM" id="MobiDB-lite"/>
    </source>
</evidence>
<reference evidence="3 4" key="1">
    <citation type="submission" date="2018-04" db="EMBL/GenBank/DDBJ databases">
        <authorList>
            <person name="Huttner S."/>
            <person name="Dainat J."/>
        </authorList>
    </citation>
    <scope>NUCLEOTIDE SEQUENCE [LARGE SCALE GENOMIC DNA]</scope>
</reference>
<dbReference type="GO" id="GO:0031505">
    <property type="term" value="P:fungal-type cell wall organization"/>
    <property type="evidence" value="ECO:0007669"/>
    <property type="project" value="TreeGrafter"/>
</dbReference>
<dbReference type="InterPro" id="IPR052413">
    <property type="entry name" value="SUR7_domain"/>
</dbReference>
<feature type="transmembrane region" description="Helical" evidence="2">
    <location>
        <begin position="239"/>
        <end position="265"/>
    </location>
</feature>
<accession>A0A3S4F5M5</accession>
<dbReference type="Proteomes" id="UP000289323">
    <property type="component" value="Unassembled WGS sequence"/>
</dbReference>
<organism evidence="3 4">
    <name type="scientific">Thermothielavioides terrestris</name>
    <dbReference type="NCBI Taxonomy" id="2587410"/>
    <lineage>
        <taxon>Eukaryota</taxon>
        <taxon>Fungi</taxon>
        <taxon>Dikarya</taxon>
        <taxon>Ascomycota</taxon>
        <taxon>Pezizomycotina</taxon>
        <taxon>Sordariomycetes</taxon>
        <taxon>Sordariomycetidae</taxon>
        <taxon>Sordariales</taxon>
        <taxon>Chaetomiaceae</taxon>
        <taxon>Thermothielavioides</taxon>
    </lineage>
</organism>
<protein>
    <submittedName>
        <fullName evidence="3">Aaf87818-0776-4603-a96f-cd3475560bfb</fullName>
    </submittedName>
</protein>
<dbReference type="GO" id="GO:0051285">
    <property type="term" value="C:cell cortex of cell tip"/>
    <property type="evidence" value="ECO:0007669"/>
    <property type="project" value="TreeGrafter"/>
</dbReference>
<feature type="transmembrane region" description="Helical" evidence="2">
    <location>
        <begin position="277"/>
        <end position="296"/>
    </location>
</feature>
<feature type="transmembrane region" description="Helical" evidence="2">
    <location>
        <begin position="331"/>
        <end position="354"/>
    </location>
</feature>
<keyword evidence="2" id="KW-0812">Transmembrane</keyword>
<name>A0A3S4F5M5_9PEZI</name>
<dbReference type="GO" id="GO:0005886">
    <property type="term" value="C:plasma membrane"/>
    <property type="evidence" value="ECO:0007669"/>
    <property type="project" value="TreeGrafter"/>
</dbReference>
<feature type="region of interest" description="Disordered" evidence="1">
    <location>
        <begin position="387"/>
        <end position="408"/>
    </location>
</feature>
<keyword evidence="2" id="KW-1133">Transmembrane helix</keyword>
<evidence type="ECO:0000313" key="4">
    <source>
        <dbReference type="Proteomes" id="UP000289323"/>
    </source>
</evidence>
<evidence type="ECO:0000256" key="2">
    <source>
        <dbReference type="SAM" id="Phobius"/>
    </source>
</evidence>
<dbReference type="PANTHER" id="PTHR28019">
    <property type="entry name" value="CELL MEMBRANE PROTEIN YLR413W-RELATED"/>
    <property type="match status" value="1"/>
</dbReference>
<proteinExistence type="predicted"/>
<dbReference type="PANTHER" id="PTHR28019:SF2">
    <property type="entry name" value="CELL MEMBRANE PROTEIN YLR413W-RELATED"/>
    <property type="match status" value="1"/>
</dbReference>
<dbReference type="EMBL" id="OUUZ01000015">
    <property type="protein sequence ID" value="SPQ25229.1"/>
    <property type="molecule type" value="Genomic_DNA"/>
</dbReference>
<evidence type="ECO:0000313" key="3">
    <source>
        <dbReference type="EMBL" id="SPQ25229.1"/>
    </source>
</evidence>